<comment type="function">
    <text evidence="6">Component of the sequence-specific heterotrimeric transcription factor (NF-Y) which specifically recognizes a 5'-CCAAT-3' box motif found in the promoters of its target genes.</text>
</comment>
<dbReference type="InterPro" id="IPR001289">
    <property type="entry name" value="NFYA"/>
</dbReference>
<reference evidence="8 9" key="1">
    <citation type="submission" date="2022-12" db="EMBL/GenBank/DDBJ databases">
        <title>Chromosome-scale assembly of the Ensete ventricosum genome.</title>
        <authorList>
            <person name="Dussert Y."/>
            <person name="Stocks J."/>
            <person name="Wendawek A."/>
            <person name="Woldeyes F."/>
            <person name="Nichols R.A."/>
            <person name="Borrell J.S."/>
        </authorList>
    </citation>
    <scope>NUCLEOTIDE SEQUENCE [LARGE SCALE GENOMIC DNA]</scope>
    <source>
        <strain evidence="9">cv. Maze</strain>
        <tissue evidence="8">Seeds</tissue>
    </source>
</reference>
<feature type="compositionally biased region" description="Polar residues" evidence="7">
    <location>
        <begin position="16"/>
        <end position="29"/>
    </location>
</feature>
<evidence type="ECO:0000313" key="8">
    <source>
        <dbReference type="EMBL" id="KAJ8464238.1"/>
    </source>
</evidence>
<comment type="subunit">
    <text evidence="6">Heterotrimer.</text>
</comment>
<evidence type="ECO:0000256" key="2">
    <source>
        <dbReference type="ARBA" id="ARBA00023015"/>
    </source>
</evidence>
<evidence type="ECO:0000256" key="4">
    <source>
        <dbReference type="ARBA" id="ARBA00023163"/>
    </source>
</evidence>
<name>A0AAV8Q3H9_ENSVE</name>
<keyword evidence="9" id="KW-1185">Reference proteome</keyword>
<keyword evidence="2 6" id="KW-0805">Transcription regulation</keyword>
<feature type="compositionally biased region" description="Polar residues" evidence="7">
    <location>
        <begin position="179"/>
        <end position="197"/>
    </location>
</feature>
<dbReference type="GO" id="GO:0005634">
    <property type="term" value="C:nucleus"/>
    <property type="evidence" value="ECO:0007669"/>
    <property type="project" value="UniProtKB-SubCell"/>
</dbReference>
<dbReference type="PANTHER" id="PTHR12632">
    <property type="entry name" value="TRANSCRIPTION FACTOR NF-Y ALPHA-RELATED"/>
    <property type="match status" value="1"/>
</dbReference>
<dbReference type="Proteomes" id="UP001222027">
    <property type="component" value="Unassembled WGS sequence"/>
</dbReference>
<feature type="compositionally biased region" description="Basic residues" evidence="7">
    <location>
        <begin position="274"/>
        <end position="285"/>
    </location>
</feature>
<feature type="compositionally biased region" description="Low complexity" evidence="7">
    <location>
        <begin position="1"/>
        <end position="15"/>
    </location>
</feature>
<dbReference type="GO" id="GO:0003677">
    <property type="term" value="F:DNA binding"/>
    <property type="evidence" value="ECO:0007669"/>
    <property type="project" value="UniProtKB-KW"/>
</dbReference>
<feature type="region of interest" description="Disordered" evidence="7">
    <location>
        <begin position="168"/>
        <end position="197"/>
    </location>
</feature>
<feature type="region of interest" description="Disordered" evidence="7">
    <location>
        <begin position="1"/>
        <end position="29"/>
    </location>
</feature>
<feature type="region of interest" description="Disordered" evidence="7">
    <location>
        <begin position="247"/>
        <end position="313"/>
    </location>
</feature>
<keyword evidence="3 6" id="KW-0238">DNA-binding</keyword>
<comment type="subcellular location">
    <subcellularLocation>
        <location evidence="1 6">Nucleus</location>
    </subcellularLocation>
</comment>
<dbReference type="Gene3D" id="6.10.250.2430">
    <property type="match status" value="1"/>
</dbReference>
<dbReference type="PROSITE" id="PS51152">
    <property type="entry name" value="NFYA_HAP2_2"/>
    <property type="match status" value="1"/>
</dbReference>
<comment type="similarity">
    <text evidence="6">Belongs to the NFYA/HAP2 subunit family.</text>
</comment>
<gene>
    <name evidence="8" type="ORF">OPV22_026790</name>
</gene>
<evidence type="ECO:0000313" key="9">
    <source>
        <dbReference type="Proteomes" id="UP001222027"/>
    </source>
</evidence>
<evidence type="ECO:0000256" key="5">
    <source>
        <dbReference type="ARBA" id="ARBA00023242"/>
    </source>
</evidence>
<dbReference type="Pfam" id="PF02045">
    <property type="entry name" value="CBFB_NFYA"/>
    <property type="match status" value="1"/>
</dbReference>
<comment type="caution">
    <text evidence="8">The sequence shown here is derived from an EMBL/GenBank/DDBJ whole genome shotgun (WGS) entry which is preliminary data.</text>
</comment>
<keyword evidence="4 6" id="KW-0804">Transcription</keyword>
<evidence type="ECO:0000256" key="7">
    <source>
        <dbReference type="SAM" id="MobiDB-lite"/>
    </source>
</evidence>
<dbReference type="EMBL" id="JAQQAF010000008">
    <property type="protein sequence ID" value="KAJ8464238.1"/>
    <property type="molecule type" value="Genomic_DNA"/>
</dbReference>
<accession>A0AAV8Q3H9</accession>
<dbReference type="AlphaFoldDB" id="A0AAV8Q3H9"/>
<organism evidence="8 9">
    <name type="scientific">Ensete ventricosum</name>
    <name type="common">Abyssinian banana</name>
    <name type="synonym">Musa ensete</name>
    <dbReference type="NCBI Taxonomy" id="4639"/>
    <lineage>
        <taxon>Eukaryota</taxon>
        <taxon>Viridiplantae</taxon>
        <taxon>Streptophyta</taxon>
        <taxon>Embryophyta</taxon>
        <taxon>Tracheophyta</taxon>
        <taxon>Spermatophyta</taxon>
        <taxon>Magnoliopsida</taxon>
        <taxon>Liliopsida</taxon>
        <taxon>Zingiberales</taxon>
        <taxon>Musaceae</taxon>
        <taxon>Ensete</taxon>
    </lineage>
</organism>
<dbReference type="PRINTS" id="PR00616">
    <property type="entry name" value="CCAATSUBUNTB"/>
</dbReference>
<dbReference type="SMART" id="SM00521">
    <property type="entry name" value="CBF"/>
    <property type="match status" value="1"/>
</dbReference>
<dbReference type="GO" id="GO:0003700">
    <property type="term" value="F:DNA-binding transcription factor activity"/>
    <property type="evidence" value="ECO:0007669"/>
    <property type="project" value="UniProtKB-UniRule"/>
</dbReference>
<evidence type="ECO:0000256" key="3">
    <source>
        <dbReference type="ARBA" id="ARBA00023125"/>
    </source>
</evidence>
<evidence type="ECO:0000256" key="1">
    <source>
        <dbReference type="ARBA" id="ARBA00004123"/>
    </source>
</evidence>
<protein>
    <recommendedName>
        <fullName evidence="6">Nuclear transcription factor Y subunit</fullName>
    </recommendedName>
</protein>
<keyword evidence="5 6" id="KW-0539">Nucleus</keyword>
<evidence type="ECO:0000256" key="6">
    <source>
        <dbReference type="RuleBase" id="RU367155"/>
    </source>
</evidence>
<proteinExistence type="inferred from homology"/>
<sequence>MPDQNSSSTQSTGQSHQEASGTSECNNHEQYISAHSATDNTHEKQVEGRMKAVLTLGTPEASSAPPRFDYNQPFACISYPYADAYYGGMVATYGPHAIIQPQMAGMASSARVVLPAEPAAEEPVYVNPKQYNAILRRRQLRARLEAQNKVIKTRKPYLHESRHLHAMKRVRGSGGRFVNTKQQNSQPSSSKASWNDSCSDPCSCSGLVGLSATSTGSDMTTLSTSGRMLMQQDQSCYLEPGFLSSAAATSQGGGRKTGNGSDQRTPAVRPSSGRPRKRSPLKHRGIWSNTQTREDDLQLRPSPPYPIADARDFSVNSDSSSDFLISEGDSEAAVIDRVYAFIRSSCRARSLCRLPHHPTPLLLLIVKALDGSRSCIPLLIQLGKVKDIENTHMRGADRSTKTNGKRHGLKV</sequence>